<dbReference type="InterPro" id="IPR005046">
    <property type="entry name" value="DUF285"/>
</dbReference>
<dbReference type="STRING" id="396268.IV45_GL000956"/>
<proteinExistence type="predicted"/>
<name>A0A0R2I9C6_9LACO</name>
<comment type="caution">
    <text evidence="4">The sequence shown here is derived from an EMBL/GenBank/DDBJ whole genome shotgun (WGS) entry which is preliminary data.</text>
</comment>
<feature type="region of interest" description="Disordered" evidence="2">
    <location>
        <begin position="39"/>
        <end position="60"/>
    </location>
</feature>
<feature type="domain" description="MucBP" evidence="3">
    <location>
        <begin position="592"/>
        <end position="649"/>
    </location>
</feature>
<evidence type="ECO:0000256" key="1">
    <source>
        <dbReference type="ARBA" id="ARBA00022737"/>
    </source>
</evidence>
<dbReference type="Pfam" id="PF06458">
    <property type="entry name" value="MucBP"/>
    <property type="match status" value="4"/>
</dbReference>
<reference evidence="4 5" key="1">
    <citation type="journal article" date="2015" name="Genome Announc.">
        <title>Expanding the biotechnology potential of lactobacilli through comparative genomics of 213 strains and associated genera.</title>
        <authorList>
            <person name="Sun Z."/>
            <person name="Harris H.M."/>
            <person name="McCann A."/>
            <person name="Guo C."/>
            <person name="Argimon S."/>
            <person name="Zhang W."/>
            <person name="Yang X."/>
            <person name="Jeffery I.B."/>
            <person name="Cooney J.C."/>
            <person name="Kagawa T.F."/>
            <person name="Liu W."/>
            <person name="Song Y."/>
            <person name="Salvetti E."/>
            <person name="Wrobel A."/>
            <person name="Rasinkangas P."/>
            <person name="Parkhill J."/>
            <person name="Rea M.C."/>
            <person name="O'Sullivan O."/>
            <person name="Ritari J."/>
            <person name="Douillard F.P."/>
            <person name="Paul Ross R."/>
            <person name="Yang R."/>
            <person name="Briner A.E."/>
            <person name="Felis G.E."/>
            <person name="de Vos W.M."/>
            <person name="Barrangou R."/>
            <person name="Klaenhammer T.R."/>
            <person name="Caufield P.W."/>
            <person name="Cui Y."/>
            <person name="Zhang H."/>
            <person name="O'Toole P.W."/>
        </authorList>
    </citation>
    <scope>NUCLEOTIDE SEQUENCE [LARGE SCALE GENOMIC DNA]</scope>
    <source>
        <strain evidence="4 5">DSM 17896</strain>
    </source>
</reference>
<dbReference type="Gene3D" id="3.10.20.320">
    <property type="entry name" value="Putative peptidoglycan bound protein (lpxtg motif)"/>
    <property type="match status" value="3"/>
</dbReference>
<evidence type="ECO:0000313" key="5">
    <source>
        <dbReference type="Proteomes" id="UP000050934"/>
    </source>
</evidence>
<dbReference type="Pfam" id="PF03382">
    <property type="entry name" value="DUF285"/>
    <property type="match status" value="3"/>
</dbReference>
<gene>
    <name evidence="4" type="ORF">IV45_GL000956</name>
</gene>
<evidence type="ECO:0000313" key="4">
    <source>
        <dbReference type="EMBL" id="KRN58506.1"/>
    </source>
</evidence>
<evidence type="ECO:0000259" key="3">
    <source>
        <dbReference type="Pfam" id="PF06458"/>
    </source>
</evidence>
<dbReference type="Proteomes" id="UP000050934">
    <property type="component" value="Unassembled WGS sequence"/>
</dbReference>
<feature type="domain" description="MucBP" evidence="3">
    <location>
        <begin position="734"/>
        <end position="791"/>
    </location>
</feature>
<dbReference type="PATRIC" id="fig|396268.3.peg.968"/>
<organism evidence="4 5">
    <name type="scientific">Limosilactobacillus secaliphilus</name>
    <dbReference type="NCBI Taxonomy" id="396268"/>
    <lineage>
        <taxon>Bacteria</taxon>
        <taxon>Bacillati</taxon>
        <taxon>Bacillota</taxon>
        <taxon>Bacilli</taxon>
        <taxon>Lactobacillales</taxon>
        <taxon>Lactobacillaceae</taxon>
        <taxon>Limosilactobacillus</taxon>
    </lineage>
</organism>
<dbReference type="NCBIfam" id="TIGR02167">
    <property type="entry name" value="Liste_lipo_26"/>
    <property type="match status" value="7"/>
</dbReference>
<evidence type="ECO:0000256" key="2">
    <source>
        <dbReference type="SAM" id="MobiDB-lite"/>
    </source>
</evidence>
<keyword evidence="5" id="KW-1185">Reference proteome</keyword>
<sequence length="1361" mass="150921">MCLISDNNLQKAYADSNNQPNQAETVKSDIELQRTNEVTLNNSSQSYSNKSEQQLSEATKNIQSNNINRINKNEITKQTTFLNEFRVSEGLDPNAYGTVNVNDWDYQKDNNILNITGYHGSDLTHIIIPNLNDFSNSNISVNGIAAVGISSETLKDILQPSSVYGYGSSWMDTLAISKTNGSYNKKVIAEDEDWSNIFNWKKLGRAIKCIDLTNLDTSKITNMSGMFAGQDELKAIYGLNSWNTHNVTDMSDMFNDAKHLENIGDLSRWDISNVNNLSGMFGGTSHLHDVGNLSDWNTSSVSNLSGMFADAGIRDTGDLGNWDTRNVTDMSSMFSSTGIQNVGDLGKWNTNNVTNMSGMFNAANIKNVGDLGKWNTGSVTNMSFMFDSTFIQRVGDLSKWDTSNVTDMSFMFHGTNYLHYVGDLSKWNTSKVTYMSNMFEDTPGLQNVGDLSKWNTSSVTNMDDIFNNSGINYFVASKSDYRFNNQIKVTDFLGEIGPTGSTVAVINVPTFYRKITGKSEAQSVYETVMPLVQEQVNEVYKRFYDSLSDDDKQLYPTTASLRMEYPNYIKNPSEVANARFDIDIEIAQRGDIKYVDQDGNVIKTDHLSGKVGDKIDVKIALPDGYELANKDEQIPSQVTVTSDGIPTVTIRVKKIPTVKTGVINYVDQDGNVLKTDHLSGKVGDKIDVKIALPDGYELADKDEQVPSQVTVTSDGIPTIAIRVKKIPMVKTGVINYVDQDGNVLKTDHLSGKVGDKIGVKIALPDGYELADKNEQIPSQVTVTSDGIPTVTIKVKKIPTVKTGVINYVDSNGVIVKTQQISGKVGSTIDVPFALPNGYKLADPNEQIPTSVIVNEDGIATIIINVVKVNEHLANNQVPFDSNTKFNQTNYNYGYLDNYKLTENSEGQAQLIVSGWHASGMSNDASYRYVIVYDNTLGHEIARQRITPLIRDDVQNAYPNVVNSRYSGFNITVDIPNNVVNHSLSVVSRYSDDQINGEGVHSDHWFGPLVMNETNQAWLDGLKTNDHILMVTGWHATNQAAGRPYHYIIAWDQNLGHEIARSRVTTVSRPDVANVYPTVANAVNSGFIAPFTLTSDFYNDNIQFISRWTDDAAGNGNAVDYWFNPITHINRAHLDSVNFSNGQLQVAGWHADDISQLEPNHYLIVFDNTTGQQVASQKVALLNSPDVGKVFSDTKTADHSRFNYAFAGLNLVPGHNYSLVSRYSADQNGNGNDGAHTDYWLNLGMFDQSAHYIDSEILRDKELTLQGWMCSDQSLTKPYAYAILLQNGHEIGRQKIGFTVRDDVARAYPRIYQSQNSGFNVSFMLPSYSTQGLQVVLRFTDDPAGNGNSADEWIAINPKREY</sequence>
<keyword evidence="1" id="KW-0677">Repeat</keyword>
<feature type="domain" description="MucBP" evidence="3">
    <location>
        <begin position="805"/>
        <end position="843"/>
    </location>
</feature>
<dbReference type="InterPro" id="IPR009459">
    <property type="entry name" value="MucBP_dom"/>
</dbReference>
<dbReference type="EMBL" id="JQBW01000010">
    <property type="protein sequence ID" value="KRN58506.1"/>
    <property type="molecule type" value="Genomic_DNA"/>
</dbReference>
<accession>A0A0R2I9C6</accession>
<protein>
    <submittedName>
        <fullName evidence="4">Lipoprotein</fullName>
    </submittedName>
</protein>
<keyword evidence="4" id="KW-0449">Lipoprotein</keyword>
<feature type="domain" description="MucBP" evidence="3">
    <location>
        <begin position="663"/>
        <end position="713"/>
    </location>
</feature>
<dbReference type="InterPro" id="IPR011889">
    <property type="entry name" value="Liste_lipo_26"/>
</dbReference>